<keyword evidence="1" id="KW-0732">Signal</keyword>
<proteinExistence type="predicted"/>
<evidence type="ECO:0000313" key="2">
    <source>
        <dbReference type="EMBL" id="EGD57418.1"/>
    </source>
</evidence>
<dbReference type="InterPro" id="IPR013783">
    <property type="entry name" value="Ig-like_fold"/>
</dbReference>
<comment type="caution">
    <text evidence="2">The sequence shown here is derived from an EMBL/GenBank/DDBJ whole genome shotgun (WGS) entry which is preliminary data.</text>
</comment>
<feature type="chain" id="PRO_5003277990" evidence="1">
    <location>
        <begin position="17"/>
        <end position="909"/>
    </location>
</feature>
<name>F1ZDE0_9SPHN</name>
<dbReference type="Proteomes" id="UP000004728">
    <property type="component" value="Unassembled WGS sequence"/>
</dbReference>
<dbReference type="RefSeq" id="WP_008071458.1">
    <property type="nucleotide sequence ID" value="NZ_AQWK01000004.1"/>
</dbReference>
<sequence>MAIALASVLPAQAALAAPEGASPQTVSPPSQPLPAIPGRVAKPGQALAITYPALSSDDELIVEISTEHHEMTDTITAHGLRGGVYLPFGDLARFLDLPIQISDDGHYASGWFLSPTRTVAINLRAGTIMLSGRERPLRKTDFAAFEGELYIKAEALAEILPISASADLRALSVTVKTREPFPFQDRLQREAAREKLANTAGRDHQTTYPRQQTPWKAIDAPITDVEVRAQGGQGRGTHLETDLRASGDLAFMTAHLYAGFSSSDALTGARLELGRRDPDAGLLGGLHATDFEMGDVASSSQPVGLRGVAGRGITLTNEPLEHASAFETIDFRGDLPTGYEVELYRNDVLIGSTRNAVNSQYEFIKVPVEFGQNVFRLVFYGPEGQRREEVRRINVGDGRLARGAFVYNLSAVQKDTPLFGLQAPGYLPSIDQGAWRGSLEMQYGLTGGITTVAGAALYQGNGTTRWFGSAGLRTGIGRFAAKVDGVMGNGGGRAVELGLAGRVLGTSLVATHARYGGGFIDEVRSPDNKPLSSMTSFNLANTLHLGSKSVPLSLDVQHLAYVSGQVSDTATFRQSFTTGRMVMSNAVVHTIQAAPGMVTTRMTSGTFDLSSYAGSHTEYRAGVGYDIGPKPRISTLSGEVDHTFNSGTSIRTAITHSFADNKTTLGLSGGRKFGPFALSFDSTYTVPTRQFAFTLRLGFSFGRNPLNGRMFTARPGLSNGGAVALRAYSDTNGNGRYDKGEPQVGKATFFTPTQTVTADDSGTAILGGTSDGSHTAVRIDGATLPDIAMAPARPGVEIVSRAGRIPVVEFAIDQLSDVEGTAVFLDHGGKRAVAGVTLYLVDGKGHRVARARSENDGFLLFEQIRPGTYDMIIDANQARNLKIRLHKAIRLTIGRTGKLVRTRVEVVRD</sequence>
<dbReference type="EMBL" id="AEWJ01000065">
    <property type="protein sequence ID" value="EGD57418.1"/>
    <property type="molecule type" value="Genomic_DNA"/>
</dbReference>
<dbReference type="eggNOG" id="COG3188">
    <property type="taxonomic scope" value="Bacteria"/>
</dbReference>
<dbReference type="Gene3D" id="2.60.40.10">
    <property type="entry name" value="Immunoglobulins"/>
    <property type="match status" value="1"/>
</dbReference>
<feature type="signal peptide" evidence="1">
    <location>
        <begin position="1"/>
        <end position="16"/>
    </location>
</feature>
<evidence type="ECO:0000256" key="1">
    <source>
        <dbReference type="SAM" id="SignalP"/>
    </source>
</evidence>
<gene>
    <name evidence="2" type="ORF">Y88_3728</name>
</gene>
<accession>F1ZDE0</accession>
<dbReference type="SUPFAM" id="SSF49478">
    <property type="entry name" value="Cna protein B-type domain"/>
    <property type="match status" value="1"/>
</dbReference>
<dbReference type="eggNOG" id="COG3266">
    <property type="taxonomic scope" value="Bacteria"/>
</dbReference>
<dbReference type="OrthoDB" id="121544at2"/>
<dbReference type="STRING" id="983920.Y88_3728"/>
<evidence type="ECO:0000313" key="3">
    <source>
        <dbReference type="Proteomes" id="UP000004728"/>
    </source>
</evidence>
<keyword evidence="3" id="KW-1185">Reference proteome</keyword>
<dbReference type="InParanoid" id="F1ZDE0"/>
<protein>
    <submittedName>
        <fullName evidence="2">Uncharacterized protein</fullName>
    </submittedName>
</protein>
<reference evidence="2 3" key="1">
    <citation type="journal article" date="2012" name="J. Bacteriol.">
        <title>Draft Genome Sequence of Novosphingobium nitrogenifigens Y88T.</title>
        <authorList>
            <person name="Strabala T.J."/>
            <person name="Macdonald L."/>
            <person name="Liu V."/>
            <person name="Smit A.M."/>
        </authorList>
    </citation>
    <scope>NUCLEOTIDE SEQUENCE [LARGE SCALE GENOMIC DNA]</scope>
    <source>
        <strain evidence="2 3">DSM 19370</strain>
    </source>
</reference>
<dbReference type="HOGENOM" id="CLU_007277_0_0_5"/>
<dbReference type="AlphaFoldDB" id="F1ZDE0"/>
<organism evidence="2 3">
    <name type="scientific">Novosphingobium nitrogenifigens DSM 19370</name>
    <dbReference type="NCBI Taxonomy" id="983920"/>
    <lineage>
        <taxon>Bacteria</taxon>
        <taxon>Pseudomonadati</taxon>
        <taxon>Pseudomonadota</taxon>
        <taxon>Alphaproteobacteria</taxon>
        <taxon>Sphingomonadales</taxon>
        <taxon>Sphingomonadaceae</taxon>
        <taxon>Novosphingobium</taxon>
    </lineage>
</organism>